<protein>
    <submittedName>
        <fullName evidence="1">Uncharacterized protein</fullName>
    </submittedName>
</protein>
<comment type="caution">
    <text evidence="1">The sequence shown here is derived from an EMBL/GenBank/DDBJ whole genome shotgun (WGS) entry which is preliminary data.</text>
</comment>
<sequence length="142" mass="16212">MLKKLCLFQIIILTLRHNSKIKPRLSGTQNHQRFYLQHKMISIMAKIERTYSQEKVKQMLKLNEVLLDYLLRELPSDAVLPSITDKGMNVLFTPTLKLLLNLPFAFPVPFNHLTCGIRLKIPVTGVHEHVCLGVPIPIMGGT</sequence>
<gene>
    <name evidence="1" type="ORF">DW916_08410</name>
</gene>
<name>A0AA92UZF5_9BACT</name>
<dbReference type="EMBL" id="QSFW01000015">
    <property type="protein sequence ID" value="RHA86621.1"/>
    <property type="molecule type" value="Genomic_DNA"/>
</dbReference>
<accession>A0AA92UZF5</accession>
<reference evidence="1 2" key="1">
    <citation type="submission" date="2018-08" db="EMBL/GenBank/DDBJ databases">
        <title>A genome reference for cultivated species of the human gut microbiota.</title>
        <authorList>
            <person name="Zou Y."/>
            <person name="Xue W."/>
            <person name="Luo G."/>
        </authorList>
    </citation>
    <scope>NUCLEOTIDE SEQUENCE [LARGE SCALE GENOMIC DNA]</scope>
    <source>
        <strain evidence="1 2">AM42-23AC</strain>
    </source>
</reference>
<dbReference type="Proteomes" id="UP000284990">
    <property type="component" value="Unassembled WGS sequence"/>
</dbReference>
<evidence type="ECO:0000313" key="2">
    <source>
        <dbReference type="Proteomes" id="UP000284990"/>
    </source>
</evidence>
<dbReference type="AlphaFoldDB" id="A0AA92UZF5"/>
<proteinExistence type="predicted"/>
<evidence type="ECO:0000313" key="1">
    <source>
        <dbReference type="EMBL" id="RHA86621.1"/>
    </source>
</evidence>
<organism evidence="1 2">
    <name type="scientific">Segatella copri</name>
    <dbReference type="NCBI Taxonomy" id="165179"/>
    <lineage>
        <taxon>Bacteria</taxon>
        <taxon>Pseudomonadati</taxon>
        <taxon>Bacteroidota</taxon>
        <taxon>Bacteroidia</taxon>
        <taxon>Bacteroidales</taxon>
        <taxon>Prevotellaceae</taxon>
        <taxon>Segatella</taxon>
    </lineage>
</organism>